<evidence type="ECO:0000313" key="2">
    <source>
        <dbReference type="EMBL" id="SNS14602.1"/>
    </source>
</evidence>
<dbReference type="InterPro" id="IPR014710">
    <property type="entry name" value="RmlC-like_jellyroll"/>
</dbReference>
<dbReference type="Pfam" id="PF12973">
    <property type="entry name" value="Cupin_7"/>
    <property type="match status" value="2"/>
</dbReference>
<feature type="domain" description="ChrR-like cupin" evidence="1">
    <location>
        <begin position="118"/>
        <end position="217"/>
    </location>
</feature>
<dbReference type="RefSeq" id="WP_089276617.1">
    <property type="nucleotide sequence ID" value="NZ_FZON01000005.1"/>
</dbReference>
<organism evidence="2 3">
    <name type="scientific">Antarctobacter heliothermus</name>
    <dbReference type="NCBI Taxonomy" id="74033"/>
    <lineage>
        <taxon>Bacteria</taxon>
        <taxon>Pseudomonadati</taxon>
        <taxon>Pseudomonadota</taxon>
        <taxon>Alphaproteobacteria</taxon>
        <taxon>Rhodobacterales</taxon>
        <taxon>Roseobacteraceae</taxon>
        <taxon>Antarctobacter</taxon>
    </lineage>
</organism>
<dbReference type="EMBL" id="FZON01000005">
    <property type="protein sequence ID" value="SNS14602.1"/>
    <property type="molecule type" value="Genomic_DNA"/>
</dbReference>
<dbReference type="AlphaFoldDB" id="A0A239C3W6"/>
<dbReference type="OrthoDB" id="9801227at2"/>
<proteinExistence type="predicted"/>
<reference evidence="2 3" key="1">
    <citation type="submission" date="2017-06" db="EMBL/GenBank/DDBJ databases">
        <authorList>
            <person name="Kim H.J."/>
            <person name="Triplett B.A."/>
        </authorList>
    </citation>
    <scope>NUCLEOTIDE SEQUENCE [LARGE SCALE GENOMIC DNA]</scope>
    <source>
        <strain evidence="2 3">DSM 11445</strain>
    </source>
</reference>
<dbReference type="Gene3D" id="2.60.120.10">
    <property type="entry name" value="Jelly Rolls"/>
    <property type="match status" value="2"/>
</dbReference>
<dbReference type="SUPFAM" id="SSF51182">
    <property type="entry name" value="RmlC-like cupins"/>
    <property type="match status" value="2"/>
</dbReference>
<evidence type="ECO:0000313" key="3">
    <source>
        <dbReference type="Proteomes" id="UP000198440"/>
    </source>
</evidence>
<feature type="domain" description="ChrR-like cupin" evidence="1">
    <location>
        <begin position="9"/>
        <end position="112"/>
    </location>
</feature>
<evidence type="ECO:0000259" key="1">
    <source>
        <dbReference type="Pfam" id="PF12973"/>
    </source>
</evidence>
<dbReference type="Proteomes" id="UP000198440">
    <property type="component" value="Unassembled WGS sequence"/>
</dbReference>
<sequence>MELNADFSKPVVVRPEDYHWRPSPANGVERMMLDRIGDEVARATTIVKFAPDSAFDRHSHGGGEEFLVLDGVFSDEHADYPAGTYVRNPIGTAHTPHIGPGGATILVKLCQFDPADTEQVVIDTRSAAFLPGSADGLTVLPLHSHGSEVVRLVRFAPGTRLESHGHRGGEEVFVIEGVLQDENGRYPAGTWLRSPDRSHHAPYSDEGCLIFIKTGHLPAGARG</sequence>
<name>A0A239C3W6_9RHOB</name>
<dbReference type="InterPro" id="IPR011051">
    <property type="entry name" value="RmlC_Cupin_sf"/>
</dbReference>
<accession>A0A239C3W6</accession>
<dbReference type="InterPro" id="IPR025979">
    <property type="entry name" value="ChrR-like_cupin_dom"/>
</dbReference>
<gene>
    <name evidence="2" type="ORF">SAMN04488078_100591</name>
</gene>
<protein>
    <submittedName>
        <fullName evidence="2">Anti-ECFsigma factor, ChrR</fullName>
    </submittedName>
</protein>
<dbReference type="CDD" id="cd20303">
    <property type="entry name" value="cupin_ChrR_1"/>
    <property type="match status" value="2"/>
</dbReference>